<dbReference type="InterPro" id="IPR045143">
    <property type="entry name" value="Spc25"/>
</dbReference>
<gene>
    <name evidence="12" type="primary">SPC25</name>
    <name evidence="12" type="ORF">IWQ62_001914</name>
</gene>
<organism evidence="12 13">
    <name type="scientific">Dispira parvispora</name>
    <dbReference type="NCBI Taxonomy" id="1520584"/>
    <lineage>
        <taxon>Eukaryota</taxon>
        <taxon>Fungi</taxon>
        <taxon>Fungi incertae sedis</taxon>
        <taxon>Zoopagomycota</taxon>
        <taxon>Kickxellomycotina</taxon>
        <taxon>Dimargaritomycetes</taxon>
        <taxon>Dimargaritales</taxon>
        <taxon>Dimargaritaceae</taxon>
        <taxon>Dispira</taxon>
    </lineage>
</organism>
<dbReference type="PANTHER" id="PTHR14281">
    <property type="entry name" value="KINETOCHORE PROTEIN SPC25-RELATED"/>
    <property type="match status" value="1"/>
</dbReference>
<dbReference type="GO" id="GO:0031262">
    <property type="term" value="C:Ndc80 complex"/>
    <property type="evidence" value="ECO:0007669"/>
    <property type="project" value="InterPro"/>
</dbReference>
<keyword evidence="3 9" id="KW-0132">Cell division</keyword>
<feature type="domain" description="Chromosome segregation protein Spc25 C-terminal" evidence="11">
    <location>
        <begin position="183"/>
        <end position="250"/>
    </location>
</feature>
<comment type="function">
    <text evidence="9">Acts as a component of the essential kinetochore-associated NDC80 complex, which is required for chromosome segregation and spindle checkpoint activity.</text>
</comment>
<keyword evidence="5 9" id="KW-0995">Kinetochore</keyword>
<evidence type="ECO:0000256" key="1">
    <source>
        <dbReference type="ARBA" id="ARBA00006379"/>
    </source>
</evidence>
<keyword evidence="2 9" id="KW-0158">Chromosome</keyword>
<dbReference type="FunFam" id="3.30.457.50:FF:000001">
    <property type="entry name" value="Probable kinetochore protein spc25"/>
    <property type="match status" value="1"/>
</dbReference>
<dbReference type="GO" id="GO:0051301">
    <property type="term" value="P:cell division"/>
    <property type="evidence" value="ECO:0007669"/>
    <property type="project" value="UniProtKB-UniRule"/>
</dbReference>
<dbReference type="AlphaFoldDB" id="A0A9W8E3A7"/>
<keyword evidence="7 9" id="KW-0131">Cell cycle</keyword>
<evidence type="ECO:0000256" key="2">
    <source>
        <dbReference type="ARBA" id="ARBA00022454"/>
    </source>
</evidence>
<evidence type="ECO:0000313" key="12">
    <source>
        <dbReference type="EMBL" id="KAJ1967362.1"/>
    </source>
</evidence>
<comment type="similarity">
    <text evidence="1 9">Belongs to the SPC25 family.</text>
</comment>
<evidence type="ECO:0000313" key="13">
    <source>
        <dbReference type="Proteomes" id="UP001150925"/>
    </source>
</evidence>
<keyword evidence="9" id="KW-0539">Nucleus</keyword>
<evidence type="ECO:0000256" key="4">
    <source>
        <dbReference type="ARBA" id="ARBA00022776"/>
    </source>
</evidence>
<dbReference type="GO" id="GO:0007059">
    <property type="term" value="P:chromosome segregation"/>
    <property type="evidence" value="ECO:0007669"/>
    <property type="project" value="InterPro"/>
</dbReference>
<sequence length="258" mass="30337">MAMTPLFSRASLVAPDLEEEASSPFSTTDISEPNFPSEQLKEGIARFTEQFDRYVTQKKQAMTEKRLVWQKARAENREKYATFNEKLVVYQQKHEDIVKDAKREAQEVETVRNALSQLSIKHEELERNKALLQAQVDDLQRRVQRKEEALATKEKEILRQQSKNKPELQLFQRKLGLTVSTEKPDVIAFTFTLIAAKDWSRPFHFAVDVTEKHYQVPTCNPMVPQLEDHLAWLNRTRDFYGFLKRMRQAFIEYTLHHP</sequence>
<evidence type="ECO:0000256" key="9">
    <source>
        <dbReference type="RuleBase" id="RU367150"/>
    </source>
</evidence>
<dbReference type="Gene3D" id="3.30.457.50">
    <property type="entry name" value="Chromosome segregation protein Spc25"/>
    <property type="match status" value="1"/>
</dbReference>
<dbReference type="CDD" id="cd23784">
    <property type="entry name" value="RWD_Spc25"/>
    <property type="match status" value="1"/>
</dbReference>
<dbReference type="InterPro" id="IPR013255">
    <property type="entry name" value="Spc25_C"/>
</dbReference>
<comment type="subunit">
    <text evidence="9">Component of the NDC80 complex.</text>
</comment>
<accession>A0A9W8E3A7</accession>
<evidence type="ECO:0000256" key="5">
    <source>
        <dbReference type="ARBA" id="ARBA00022838"/>
    </source>
</evidence>
<dbReference type="GO" id="GO:0005634">
    <property type="term" value="C:nucleus"/>
    <property type="evidence" value="ECO:0007669"/>
    <property type="project" value="UniProtKB-SubCell"/>
</dbReference>
<dbReference type="Pfam" id="PF08234">
    <property type="entry name" value="Spindle_Spc25"/>
    <property type="match status" value="1"/>
</dbReference>
<evidence type="ECO:0000256" key="3">
    <source>
        <dbReference type="ARBA" id="ARBA00022618"/>
    </source>
</evidence>
<dbReference type="Proteomes" id="UP001150925">
    <property type="component" value="Unassembled WGS sequence"/>
</dbReference>
<dbReference type="PANTHER" id="PTHR14281:SF0">
    <property type="entry name" value="KINETOCHORE PROTEIN SPC25"/>
    <property type="match status" value="1"/>
</dbReference>
<dbReference type="OrthoDB" id="6353017at2759"/>
<evidence type="ECO:0000256" key="10">
    <source>
        <dbReference type="SAM" id="Coils"/>
    </source>
</evidence>
<keyword evidence="8 9" id="KW-0137">Centromere</keyword>
<evidence type="ECO:0000256" key="7">
    <source>
        <dbReference type="ARBA" id="ARBA00023306"/>
    </source>
</evidence>
<feature type="coiled-coil region" evidence="10">
    <location>
        <begin position="91"/>
        <end position="163"/>
    </location>
</feature>
<comment type="caution">
    <text evidence="12">The sequence shown here is derived from an EMBL/GenBank/DDBJ whole genome shotgun (WGS) entry which is preliminary data.</text>
</comment>
<evidence type="ECO:0000256" key="8">
    <source>
        <dbReference type="ARBA" id="ARBA00023328"/>
    </source>
</evidence>
<keyword evidence="13" id="KW-1185">Reference proteome</keyword>
<proteinExistence type="inferred from homology"/>
<evidence type="ECO:0000259" key="11">
    <source>
        <dbReference type="Pfam" id="PF08234"/>
    </source>
</evidence>
<name>A0A9W8E3A7_9FUNG</name>
<keyword evidence="6 10" id="KW-0175">Coiled coil</keyword>
<dbReference type="EMBL" id="JANBPY010000351">
    <property type="protein sequence ID" value="KAJ1967362.1"/>
    <property type="molecule type" value="Genomic_DNA"/>
</dbReference>
<protein>
    <recommendedName>
        <fullName evidence="9">Kinetochore protein SPC25</fullName>
    </recommendedName>
</protein>
<comment type="subcellular location">
    <subcellularLocation>
        <location evidence="9">Nucleus</location>
    </subcellularLocation>
    <subcellularLocation>
        <location evidence="9">Chromosome</location>
        <location evidence="9">Centromere</location>
        <location evidence="9">Kinetochore</location>
    </subcellularLocation>
</comment>
<reference evidence="12" key="1">
    <citation type="submission" date="2022-07" db="EMBL/GenBank/DDBJ databases">
        <title>Phylogenomic reconstructions and comparative analyses of Kickxellomycotina fungi.</title>
        <authorList>
            <person name="Reynolds N.K."/>
            <person name="Stajich J.E."/>
            <person name="Barry K."/>
            <person name="Grigoriev I.V."/>
            <person name="Crous P."/>
            <person name="Smith M.E."/>
        </authorList>
    </citation>
    <scope>NUCLEOTIDE SEQUENCE</scope>
    <source>
        <strain evidence="12">RSA 1196</strain>
    </source>
</reference>
<evidence type="ECO:0000256" key="6">
    <source>
        <dbReference type="ARBA" id="ARBA00023054"/>
    </source>
</evidence>
<keyword evidence="4 9" id="KW-0498">Mitosis</keyword>